<reference evidence="2" key="1">
    <citation type="submission" date="2017-08" db="EMBL/GenBank/DDBJ databases">
        <authorList>
            <person name="Polle J.E."/>
            <person name="Barry K."/>
            <person name="Cushman J."/>
            <person name="Schmutz J."/>
            <person name="Tran D."/>
            <person name="Hathwaick L.T."/>
            <person name="Yim W.C."/>
            <person name="Jenkins J."/>
            <person name="Mckie-Krisberg Z.M."/>
            <person name="Prochnik S."/>
            <person name="Lindquist E."/>
            <person name="Dockter R.B."/>
            <person name="Adam C."/>
            <person name="Molina H."/>
            <person name="Bunkerborg J."/>
            <person name="Jin E."/>
            <person name="Buchheim M."/>
            <person name="Magnuson J."/>
        </authorList>
    </citation>
    <scope>NUCLEOTIDE SEQUENCE</scope>
    <source>
        <strain evidence="2">CCAP 19/18</strain>
    </source>
</reference>
<feature type="signal peptide" evidence="1">
    <location>
        <begin position="1"/>
        <end position="20"/>
    </location>
</feature>
<dbReference type="Pfam" id="PF02325">
    <property type="entry name" value="CCB3_YggT"/>
    <property type="match status" value="1"/>
</dbReference>
<organism evidence="2 3">
    <name type="scientific">Dunaliella salina</name>
    <name type="common">Green alga</name>
    <name type="synonym">Protococcus salinus</name>
    <dbReference type="NCBI Taxonomy" id="3046"/>
    <lineage>
        <taxon>Eukaryota</taxon>
        <taxon>Viridiplantae</taxon>
        <taxon>Chlorophyta</taxon>
        <taxon>core chlorophytes</taxon>
        <taxon>Chlorophyceae</taxon>
        <taxon>CS clade</taxon>
        <taxon>Chlamydomonadales</taxon>
        <taxon>Dunaliellaceae</taxon>
        <taxon>Dunaliella</taxon>
    </lineage>
</organism>
<evidence type="ECO:0000313" key="2">
    <source>
        <dbReference type="EMBL" id="KAF5826911.1"/>
    </source>
</evidence>
<dbReference type="InterPro" id="IPR003425">
    <property type="entry name" value="CCB3/YggT"/>
</dbReference>
<accession>A0ABQ7FX28</accession>
<comment type="caution">
    <text evidence="2">The sequence shown here is derived from an EMBL/GenBank/DDBJ whole genome shotgun (WGS) entry which is preliminary data.</text>
</comment>
<name>A0ABQ7FX28_DUNSA</name>
<keyword evidence="3" id="KW-1185">Reference proteome</keyword>
<feature type="chain" id="PRO_5047519830" evidence="1">
    <location>
        <begin position="21"/>
        <end position="97"/>
    </location>
</feature>
<proteinExistence type="predicted"/>
<sequence>MYLFCLFMRVLLSWFPEIDWNAQPWTFLRLITEPYLQIYRGLLPPLFGQLDFTPLFGFLILQDVVEVMAPTYTMGLHDHDTSTRWTTSDVMCYLDGF</sequence>
<gene>
    <name evidence="2" type="ORF">DUNSADRAFT_1762</name>
</gene>
<dbReference type="PANTHER" id="PTHR33219">
    <property type="entry name" value="YLMG HOMOLOG PROTEIN 2, CHLOROPLASTIC"/>
    <property type="match status" value="1"/>
</dbReference>
<dbReference type="Proteomes" id="UP000815325">
    <property type="component" value="Unassembled WGS sequence"/>
</dbReference>
<protein>
    <submittedName>
        <fullName evidence="2">Uncharacterized protein</fullName>
    </submittedName>
</protein>
<dbReference type="PANTHER" id="PTHR33219:SF14">
    <property type="entry name" value="PROTEIN COFACTOR ASSEMBLY OF COMPLEX C SUBUNIT B CCB3, CHLOROPLASTIC-RELATED"/>
    <property type="match status" value="1"/>
</dbReference>
<dbReference type="EMBL" id="MU070660">
    <property type="protein sequence ID" value="KAF5826911.1"/>
    <property type="molecule type" value="Genomic_DNA"/>
</dbReference>
<keyword evidence="1" id="KW-0732">Signal</keyword>
<evidence type="ECO:0000313" key="3">
    <source>
        <dbReference type="Proteomes" id="UP000815325"/>
    </source>
</evidence>
<evidence type="ECO:0000256" key="1">
    <source>
        <dbReference type="SAM" id="SignalP"/>
    </source>
</evidence>